<feature type="transmembrane region" description="Helical" evidence="5">
    <location>
        <begin position="126"/>
        <end position="152"/>
    </location>
</feature>
<keyword evidence="4 5" id="KW-0472">Membrane</keyword>
<accession>A0A1Y3PDP6</accession>
<sequence length="185" mass="21588">MTEVRWLFWILFLGVIVQRLAELSVAARNGRVLRNKGGYEVGGDHYKYLVMIHLLFFVSWWVEVVIVQPVAPEWWWLPLGMFILAQFVRGWVMHTLGPYWNTRIYVVPGMNLVKKGPYRWMRHPNYIVVIVEMITLPLIFGAWFTAVVPALLNLIFLLKVRIPVEEQALQEALYSTMPSSTRSAK</sequence>
<dbReference type="GO" id="GO:0004671">
    <property type="term" value="F:protein C-terminal S-isoprenylcysteine carboxyl O-methyltransferase activity"/>
    <property type="evidence" value="ECO:0007669"/>
    <property type="project" value="InterPro"/>
</dbReference>
<evidence type="ECO:0000256" key="4">
    <source>
        <dbReference type="ARBA" id="ARBA00023136"/>
    </source>
</evidence>
<feature type="transmembrane region" description="Helical" evidence="5">
    <location>
        <begin position="6"/>
        <end position="27"/>
    </location>
</feature>
<name>A0A1Y3PDP6_9BACI</name>
<dbReference type="EMBL" id="LZRT01000134">
    <property type="protein sequence ID" value="OUM84307.1"/>
    <property type="molecule type" value="Genomic_DNA"/>
</dbReference>
<gene>
    <name evidence="6" type="ORF">BAA01_04500</name>
</gene>
<evidence type="ECO:0000313" key="6">
    <source>
        <dbReference type="EMBL" id="OUM84307.1"/>
    </source>
</evidence>
<evidence type="ECO:0000256" key="2">
    <source>
        <dbReference type="ARBA" id="ARBA00022692"/>
    </source>
</evidence>
<protein>
    <recommendedName>
        <fullName evidence="8">Isoprenylcysteine carboxyl methyltransferase</fullName>
    </recommendedName>
</protein>
<evidence type="ECO:0000313" key="7">
    <source>
        <dbReference type="Proteomes" id="UP000196475"/>
    </source>
</evidence>
<dbReference type="PANTHER" id="PTHR43847">
    <property type="entry name" value="BLL3993 PROTEIN"/>
    <property type="match status" value="1"/>
</dbReference>
<keyword evidence="3 5" id="KW-1133">Transmembrane helix</keyword>
<dbReference type="InterPro" id="IPR052527">
    <property type="entry name" value="Metal_cation-efflux_comp"/>
</dbReference>
<dbReference type="InterPro" id="IPR007269">
    <property type="entry name" value="ICMT_MeTrfase"/>
</dbReference>
<dbReference type="Pfam" id="PF04140">
    <property type="entry name" value="ICMT"/>
    <property type="match status" value="1"/>
</dbReference>
<feature type="transmembrane region" description="Helical" evidence="5">
    <location>
        <begin position="48"/>
        <end position="68"/>
    </location>
</feature>
<dbReference type="Proteomes" id="UP000196475">
    <property type="component" value="Unassembled WGS sequence"/>
</dbReference>
<reference evidence="7" key="1">
    <citation type="submission" date="2016-06" db="EMBL/GenBank/DDBJ databases">
        <authorList>
            <person name="Nascimento L."/>
            <person name="Pereira R.V."/>
            <person name="Martins L.F."/>
            <person name="Quaggio R.B."/>
            <person name="Silva A.M."/>
            <person name="Setubal J.C."/>
        </authorList>
    </citation>
    <scope>NUCLEOTIDE SEQUENCE [LARGE SCALE GENOMIC DNA]</scope>
</reference>
<dbReference type="PANTHER" id="PTHR43847:SF1">
    <property type="entry name" value="BLL3993 PROTEIN"/>
    <property type="match status" value="1"/>
</dbReference>
<dbReference type="AlphaFoldDB" id="A0A1Y3PDP6"/>
<comment type="caution">
    <text evidence="6">The sequence shown here is derived from an EMBL/GenBank/DDBJ whole genome shotgun (WGS) entry which is preliminary data.</text>
</comment>
<evidence type="ECO:0000256" key="5">
    <source>
        <dbReference type="SAM" id="Phobius"/>
    </source>
</evidence>
<dbReference type="Gene3D" id="1.20.120.1630">
    <property type="match status" value="1"/>
</dbReference>
<evidence type="ECO:0000256" key="3">
    <source>
        <dbReference type="ARBA" id="ARBA00022989"/>
    </source>
</evidence>
<comment type="subcellular location">
    <subcellularLocation>
        <location evidence="1">Membrane</location>
        <topology evidence="1">Multi-pass membrane protein</topology>
    </subcellularLocation>
</comment>
<keyword evidence="2 5" id="KW-0812">Transmembrane</keyword>
<dbReference type="GO" id="GO:0016020">
    <property type="term" value="C:membrane"/>
    <property type="evidence" value="ECO:0007669"/>
    <property type="project" value="UniProtKB-SubCell"/>
</dbReference>
<evidence type="ECO:0000256" key="1">
    <source>
        <dbReference type="ARBA" id="ARBA00004141"/>
    </source>
</evidence>
<feature type="transmembrane region" description="Helical" evidence="5">
    <location>
        <begin position="74"/>
        <end position="92"/>
    </location>
</feature>
<evidence type="ECO:0008006" key="8">
    <source>
        <dbReference type="Google" id="ProtNLM"/>
    </source>
</evidence>
<proteinExistence type="predicted"/>
<organism evidence="6 7">
    <name type="scientific">Bacillus thermozeamaize</name>
    <dbReference type="NCBI Taxonomy" id="230954"/>
    <lineage>
        <taxon>Bacteria</taxon>
        <taxon>Bacillati</taxon>
        <taxon>Bacillota</taxon>
        <taxon>Bacilli</taxon>
        <taxon>Bacillales</taxon>
        <taxon>Bacillaceae</taxon>
        <taxon>Bacillus</taxon>
    </lineage>
</organism>